<dbReference type="STRING" id="1388766.A0A017SD46"/>
<feature type="region of interest" description="Disordered" evidence="3">
    <location>
        <begin position="92"/>
        <end position="113"/>
    </location>
</feature>
<evidence type="ECO:0000313" key="5">
    <source>
        <dbReference type="Proteomes" id="UP000019804"/>
    </source>
</evidence>
<organism evidence="4 5">
    <name type="scientific">Aspergillus ruber (strain CBS 135680)</name>
    <dbReference type="NCBI Taxonomy" id="1388766"/>
    <lineage>
        <taxon>Eukaryota</taxon>
        <taxon>Fungi</taxon>
        <taxon>Dikarya</taxon>
        <taxon>Ascomycota</taxon>
        <taxon>Pezizomycotina</taxon>
        <taxon>Eurotiomycetes</taxon>
        <taxon>Eurotiomycetidae</taxon>
        <taxon>Eurotiales</taxon>
        <taxon>Aspergillaceae</taxon>
        <taxon>Aspergillus</taxon>
        <taxon>Aspergillus subgen. Aspergillus</taxon>
    </lineage>
</organism>
<name>A0A017SD46_ASPRC</name>
<evidence type="ECO:0000256" key="2">
    <source>
        <dbReference type="SAM" id="Coils"/>
    </source>
</evidence>
<dbReference type="GeneID" id="63702762"/>
<dbReference type="AlphaFoldDB" id="A0A017SD46"/>
<dbReference type="OrthoDB" id="425555at2759"/>
<feature type="compositionally biased region" description="Basic and acidic residues" evidence="3">
    <location>
        <begin position="37"/>
        <end position="46"/>
    </location>
</feature>
<feature type="compositionally biased region" description="Acidic residues" evidence="3">
    <location>
        <begin position="360"/>
        <end position="390"/>
    </location>
</feature>
<dbReference type="Proteomes" id="UP000019804">
    <property type="component" value="Unassembled WGS sequence"/>
</dbReference>
<evidence type="ECO:0000256" key="3">
    <source>
        <dbReference type="SAM" id="MobiDB-lite"/>
    </source>
</evidence>
<reference evidence="5" key="1">
    <citation type="journal article" date="2014" name="Nat. Commun.">
        <title>Genomic adaptations of the halophilic Dead Sea filamentous fungus Eurotium rubrum.</title>
        <authorList>
            <person name="Kis-Papo T."/>
            <person name="Weig A.R."/>
            <person name="Riley R."/>
            <person name="Persoh D."/>
            <person name="Salamov A."/>
            <person name="Sun H."/>
            <person name="Lipzen A."/>
            <person name="Wasser S.P."/>
            <person name="Rambold G."/>
            <person name="Grigoriev I.V."/>
            <person name="Nevo E."/>
        </authorList>
    </citation>
    <scope>NUCLEOTIDE SEQUENCE [LARGE SCALE GENOMIC DNA]</scope>
    <source>
        <strain evidence="5">CBS 135680</strain>
    </source>
</reference>
<accession>A0A017SD46</accession>
<sequence length="437" mass="50449">MSSAAMSKKNKGKKVADPNETSKLLAAKISQLEQDAAGEKDQEAEIEREVKKATRDLNQLLSNIESPMTRLETVHKKYTELLADMKKLDRDYAKSKKRSDQLQKDQDKGKSELNKTVTMKDKLEKLCRELTKENKKVKDENKKLEETEKKARLIVNERLDSLLYDIQDVMAAKGNPRNEKVDIDLDEALRAKIKTIGEKFEMRELHYKALLRSKDAEIQCLTAKYEEQRRAAENEAARCRALSSQVSTFSHTEAELRSQLNIYVEKFKQVEDTLNNSNELFLTFRKEMEEMSKKTKRLEKENLTLTRKHDQTNRNILEMAEERTRNHEELEKWRKKSHHLEALCRRMQAQGRGQGLPADLDGDDEGTESEYDEDYEDEEDDEDISDEEYELEHAGRDLNGGNIPQQPEKPVFGPPPPPQLLEARAANGNKAMINGCH</sequence>
<dbReference type="PANTHER" id="PTHR16127:SF13">
    <property type="entry name" value="GH01188P"/>
    <property type="match status" value="1"/>
</dbReference>
<dbReference type="HOGENOM" id="CLU_029275_1_0_1"/>
<dbReference type="InterPro" id="IPR026183">
    <property type="entry name" value="Taxilin_fam"/>
</dbReference>
<comment type="similarity">
    <text evidence="1">Belongs to the taxilin family.</text>
</comment>
<dbReference type="RefSeq" id="XP_040638565.1">
    <property type="nucleotide sequence ID" value="XM_040787638.1"/>
</dbReference>
<keyword evidence="5" id="KW-1185">Reference proteome</keyword>
<dbReference type="PANTHER" id="PTHR16127">
    <property type="entry name" value="TAXILIN"/>
    <property type="match status" value="1"/>
</dbReference>
<feature type="region of interest" description="Disordered" evidence="3">
    <location>
        <begin position="1"/>
        <end position="46"/>
    </location>
</feature>
<evidence type="ECO:0008006" key="6">
    <source>
        <dbReference type="Google" id="ProtNLM"/>
    </source>
</evidence>
<dbReference type="GO" id="GO:0019905">
    <property type="term" value="F:syntaxin binding"/>
    <property type="evidence" value="ECO:0007669"/>
    <property type="project" value="InterPro"/>
</dbReference>
<dbReference type="Pfam" id="PF09728">
    <property type="entry name" value="Taxilin"/>
    <property type="match status" value="1"/>
</dbReference>
<evidence type="ECO:0000313" key="4">
    <source>
        <dbReference type="EMBL" id="EYE94877.1"/>
    </source>
</evidence>
<feature type="coiled-coil region" evidence="2">
    <location>
        <begin position="211"/>
        <end position="242"/>
    </location>
</feature>
<protein>
    <recommendedName>
        <fullName evidence="6">Alpha-taxilin</fullName>
    </recommendedName>
</protein>
<gene>
    <name evidence="4" type="ORF">EURHEDRAFT_73056</name>
</gene>
<keyword evidence="2" id="KW-0175">Coiled coil</keyword>
<dbReference type="EMBL" id="KK088424">
    <property type="protein sequence ID" value="EYE94877.1"/>
    <property type="molecule type" value="Genomic_DNA"/>
</dbReference>
<proteinExistence type="inferred from homology"/>
<feature type="region of interest" description="Disordered" evidence="3">
    <location>
        <begin position="348"/>
        <end position="422"/>
    </location>
</feature>
<evidence type="ECO:0000256" key="1">
    <source>
        <dbReference type="ARBA" id="ARBA00009550"/>
    </source>
</evidence>